<sequence>MRHVALGTSKPPNSHIWDASTVAALDAITNKYERHGKRAVIEGLNESSPTMHTRLAGNMGAGH</sequence>
<organism evidence="1 2">
    <name type="scientific">Cryobacterium psychrotolerans</name>
    <dbReference type="NCBI Taxonomy" id="386301"/>
    <lineage>
        <taxon>Bacteria</taxon>
        <taxon>Bacillati</taxon>
        <taxon>Actinomycetota</taxon>
        <taxon>Actinomycetes</taxon>
        <taxon>Micrococcales</taxon>
        <taxon>Microbacteriaceae</taxon>
        <taxon>Cryobacterium</taxon>
    </lineage>
</organism>
<dbReference type="EMBL" id="FNFU01000006">
    <property type="protein sequence ID" value="SDK42323.1"/>
    <property type="molecule type" value="Genomic_DNA"/>
</dbReference>
<evidence type="ECO:0000313" key="2">
    <source>
        <dbReference type="Proteomes" id="UP000198701"/>
    </source>
</evidence>
<dbReference type="Gene3D" id="3.30.750.24">
    <property type="entry name" value="STAS domain"/>
    <property type="match status" value="1"/>
</dbReference>
<evidence type="ECO:0000313" key="1">
    <source>
        <dbReference type="EMBL" id="SDK42323.1"/>
    </source>
</evidence>
<proteinExistence type="predicted"/>
<accession>A0A1G9BSG2</accession>
<dbReference type="InterPro" id="IPR036513">
    <property type="entry name" value="STAS_dom_sf"/>
</dbReference>
<protein>
    <submittedName>
        <fullName evidence="1">Sulfate permease, SulP family</fullName>
    </submittedName>
</protein>
<dbReference type="AlphaFoldDB" id="A0A1G9BSG2"/>
<reference evidence="1 2" key="1">
    <citation type="submission" date="2016-10" db="EMBL/GenBank/DDBJ databases">
        <authorList>
            <person name="de Groot N.N."/>
        </authorList>
    </citation>
    <scope>NUCLEOTIDE SEQUENCE [LARGE SCALE GENOMIC DNA]</scope>
    <source>
        <strain evidence="1 2">CGMCC 1.5382</strain>
    </source>
</reference>
<name>A0A1G9BSG2_9MICO</name>
<dbReference type="STRING" id="386301.SAMN05216282_1069"/>
<keyword evidence="2" id="KW-1185">Reference proteome</keyword>
<dbReference type="Proteomes" id="UP000198701">
    <property type="component" value="Unassembled WGS sequence"/>
</dbReference>
<gene>
    <name evidence="1" type="ORF">SAMN05216282_1069</name>
</gene>